<evidence type="ECO:0000256" key="3">
    <source>
        <dbReference type="ARBA" id="ARBA00022670"/>
    </source>
</evidence>
<dbReference type="Gene3D" id="3.90.226.10">
    <property type="entry name" value="2-enoyl-CoA Hydratase, Chain A, domain 1"/>
    <property type="match status" value="1"/>
</dbReference>
<evidence type="ECO:0000256" key="9">
    <source>
        <dbReference type="RuleBase" id="RU003567"/>
    </source>
</evidence>
<dbReference type="NCBIfam" id="NF001368">
    <property type="entry name" value="PRK00277.1"/>
    <property type="match status" value="1"/>
</dbReference>
<evidence type="ECO:0000256" key="5">
    <source>
        <dbReference type="ARBA" id="ARBA00022825"/>
    </source>
</evidence>
<comment type="similarity">
    <text evidence="1 7 9">Belongs to the peptidase S14 family.</text>
</comment>
<proteinExistence type="inferred from homology"/>
<dbReference type="EC" id="3.4.21.92" evidence="7"/>
<comment type="subunit">
    <text evidence="7">Fourteen ClpP subunits assemble into 2 heptameric rings which stack back to back to give a disk-like structure with a central cavity, resembling the structure of eukaryotic proteasomes.</text>
</comment>
<comment type="subcellular location">
    <subcellularLocation>
        <location evidence="7">Cytoplasm</location>
    </subcellularLocation>
</comment>
<dbReference type="SUPFAM" id="SSF52096">
    <property type="entry name" value="ClpP/crotonase"/>
    <property type="match status" value="1"/>
</dbReference>
<dbReference type="PRINTS" id="PR00127">
    <property type="entry name" value="CLPPROTEASEP"/>
</dbReference>
<feature type="active site" description="Nucleophile" evidence="7">
    <location>
        <position position="92"/>
    </location>
</feature>
<dbReference type="HAMAP" id="MF_00444">
    <property type="entry name" value="ClpP"/>
    <property type="match status" value="1"/>
</dbReference>
<dbReference type="PANTHER" id="PTHR10381">
    <property type="entry name" value="ATP-DEPENDENT CLP PROTEASE PROTEOLYTIC SUBUNIT"/>
    <property type="match status" value="1"/>
</dbReference>
<comment type="function">
    <text evidence="7">Cleaves peptides in various proteins in a process that requires ATP hydrolysis. Has a chymotrypsin-like activity. Plays a major role in the degradation of misfolded proteins.</text>
</comment>
<organism evidence="10 11">
    <name type="scientific">Pseudonocardia yunnanensis</name>
    <dbReference type="NCBI Taxonomy" id="58107"/>
    <lineage>
        <taxon>Bacteria</taxon>
        <taxon>Bacillati</taxon>
        <taxon>Actinomycetota</taxon>
        <taxon>Actinomycetes</taxon>
        <taxon>Pseudonocardiales</taxon>
        <taxon>Pseudonocardiaceae</taxon>
        <taxon>Pseudonocardia</taxon>
    </lineage>
</organism>
<evidence type="ECO:0000256" key="6">
    <source>
        <dbReference type="ARBA" id="ARBA00034021"/>
    </source>
</evidence>
<dbReference type="Proteomes" id="UP001597114">
    <property type="component" value="Unassembled WGS sequence"/>
</dbReference>
<evidence type="ECO:0000313" key="11">
    <source>
        <dbReference type="Proteomes" id="UP001597114"/>
    </source>
</evidence>
<dbReference type="RefSeq" id="WP_344721702.1">
    <property type="nucleotide sequence ID" value="NZ_BAAAUS010000008.1"/>
</dbReference>
<dbReference type="CDD" id="cd07017">
    <property type="entry name" value="S14_ClpP_2"/>
    <property type="match status" value="1"/>
</dbReference>
<dbReference type="EMBL" id="JBHUCO010000031">
    <property type="protein sequence ID" value="MFD1521017.1"/>
    <property type="molecule type" value="Genomic_DNA"/>
</dbReference>
<evidence type="ECO:0000256" key="7">
    <source>
        <dbReference type="HAMAP-Rule" id="MF_00444"/>
    </source>
</evidence>
<evidence type="ECO:0000256" key="4">
    <source>
        <dbReference type="ARBA" id="ARBA00022801"/>
    </source>
</evidence>
<keyword evidence="4 7" id="KW-0378">Hydrolase</keyword>
<comment type="catalytic activity">
    <reaction evidence="6 7 8">
        <text>Hydrolysis of proteins to small peptides in the presence of ATP and magnesium. alpha-casein is the usual test substrate. In the absence of ATP, only oligopeptides shorter than five residues are hydrolyzed (such as succinyl-Leu-Tyr-|-NHMec, and Leu-Tyr-Leu-|-Tyr-Trp, in which cleavage of the -Tyr-|-Leu- and -Tyr-|-Trp bonds also occurs).</text>
        <dbReference type="EC" id="3.4.21.92"/>
    </reaction>
</comment>
<evidence type="ECO:0000256" key="2">
    <source>
        <dbReference type="ARBA" id="ARBA00022490"/>
    </source>
</evidence>
<dbReference type="Pfam" id="PF00574">
    <property type="entry name" value="CLP_protease"/>
    <property type="match status" value="1"/>
</dbReference>
<dbReference type="GO" id="GO:0008233">
    <property type="term" value="F:peptidase activity"/>
    <property type="evidence" value="ECO:0007669"/>
    <property type="project" value="UniProtKB-KW"/>
</dbReference>
<feature type="active site" evidence="7 8">
    <location>
        <position position="117"/>
    </location>
</feature>
<evidence type="ECO:0000256" key="8">
    <source>
        <dbReference type="PROSITE-ProRule" id="PRU10086"/>
    </source>
</evidence>
<gene>
    <name evidence="7" type="primary">clpP</name>
    <name evidence="10" type="ORF">ACFSJD_26205</name>
</gene>
<reference evidence="11" key="1">
    <citation type="journal article" date="2019" name="Int. J. Syst. Evol. Microbiol.">
        <title>The Global Catalogue of Microorganisms (GCM) 10K type strain sequencing project: providing services to taxonomists for standard genome sequencing and annotation.</title>
        <authorList>
            <consortium name="The Broad Institute Genomics Platform"/>
            <consortium name="The Broad Institute Genome Sequencing Center for Infectious Disease"/>
            <person name="Wu L."/>
            <person name="Ma J."/>
        </authorList>
    </citation>
    <scope>NUCLEOTIDE SEQUENCE [LARGE SCALE GENOMIC DNA]</scope>
    <source>
        <strain evidence="11">CCM 7043</strain>
    </source>
</reference>
<keyword evidence="5 7" id="KW-0720">Serine protease</keyword>
<dbReference type="PROSITE" id="PS00382">
    <property type="entry name" value="CLP_PROTEASE_HIS"/>
    <property type="match status" value="1"/>
</dbReference>
<dbReference type="PANTHER" id="PTHR10381:SF70">
    <property type="entry name" value="ATP-DEPENDENT CLP PROTEASE PROTEOLYTIC SUBUNIT"/>
    <property type="match status" value="1"/>
</dbReference>
<comment type="caution">
    <text evidence="10">The sequence shown here is derived from an EMBL/GenBank/DDBJ whole genome shotgun (WGS) entry which is preliminary data.</text>
</comment>
<name>A0ABW4F153_9PSEU</name>
<sequence length="187" mass="20119">MTTSNGALTLDDSVYDRLLQERIVLLRGEIDDAVATRVVAQLLLLAAEDPTEDITLYINSPGGSVFAGLAVYDTMHAIEPDVSTVATGMAASMGQFLLTAGAPGKRLALPHADVMMHQPSSGAGGTESDIVIRAGMLTVLKRRIAELTARHSGQALERVEADFDRDRWFTAREAADYGLIDRVIARH</sequence>
<dbReference type="InterPro" id="IPR033135">
    <property type="entry name" value="ClpP_His_AS"/>
</dbReference>
<accession>A0ABW4F153</accession>
<dbReference type="InterPro" id="IPR029045">
    <property type="entry name" value="ClpP/crotonase-like_dom_sf"/>
</dbReference>
<evidence type="ECO:0000313" key="10">
    <source>
        <dbReference type="EMBL" id="MFD1521017.1"/>
    </source>
</evidence>
<evidence type="ECO:0000256" key="1">
    <source>
        <dbReference type="ARBA" id="ARBA00007039"/>
    </source>
</evidence>
<protein>
    <recommendedName>
        <fullName evidence="7 9">ATP-dependent Clp protease proteolytic subunit</fullName>
        <ecNumber evidence="7">3.4.21.92</ecNumber>
    </recommendedName>
    <alternativeName>
        <fullName evidence="7">Endopeptidase Clp</fullName>
    </alternativeName>
</protein>
<dbReference type="InterPro" id="IPR001907">
    <property type="entry name" value="ClpP"/>
</dbReference>
<dbReference type="InterPro" id="IPR023562">
    <property type="entry name" value="ClpP/TepA"/>
</dbReference>
<keyword evidence="2 7" id="KW-0963">Cytoplasm</keyword>
<dbReference type="GO" id="GO:0006508">
    <property type="term" value="P:proteolysis"/>
    <property type="evidence" value="ECO:0007669"/>
    <property type="project" value="UniProtKB-KW"/>
</dbReference>
<keyword evidence="3 7" id="KW-0645">Protease</keyword>
<dbReference type="NCBIfam" id="NF009205">
    <property type="entry name" value="PRK12553.1"/>
    <property type="match status" value="1"/>
</dbReference>
<keyword evidence="11" id="KW-1185">Reference proteome</keyword>